<dbReference type="CDD" id="cd05387">
    <property type="entry name" value="BY-kinase"/>
    <property type="match status" value="1"/>
</dbReference>
<evidence type="ECO:0000256" key="14">
    <source>
        <dbReference type="ARBA" id="ARBA00023137"/>
    </source>
</evidence>
<comment type="catalytic activity">
    <reaction evidence="15">
        <text>L-tyrosyl-[protein] + ATP = O-phospho-L-tyrosyl-[protein] + ADP + H(+)</text>
        <dbReference type="Rhea" id="RHEA:10596"/>
        <dbReference type="Rhea" id="RHEA-COMP:10136"/>
        <dbReference type="Rhea" id="RHEA-COMP:20101"/>
        <dbReference type="ChEBI" id="CHEBI:15378"/>
        <dbReference type="ChEBI" id="CHEBI:30616"/>
        <dbReference type="ChEBI" id="CHEBI:46858"/>
        <dbReference type="ChEBI" id="CHEBI:61978"/>
        <dbReference type="ChEBI" id="CHEBI:456216"/>
        <dbReference type="EC" id="2.7.10.2"/>
    </reaction>
</comment>
<evidence type="ECO:0000256" key="4">
    <source>
        <dbReference type="ARBA" id="ARBA00011903"/>
    </source>
</evidence>
<comment type="subcellular location">
    <subcellularLocation>
        <location evidence="1">Cell inner membrane</location>
        <topology evidence="1">Multi-pass membrane protein</topology>
    </subcellularLocation>
</comment>
<dbReference type="EMBL" id="BSPC01000026">
    <property type="protein sequence ID" value="GLS19948.1"/>
    <property type="molecule type" value="Genomic_DNA"/>
</dbReference>
<evidence type="ECO:0000256" key="7">
    <source>
        <dbReference type="ARBA" id="ARBA00022679"/>
    </source>
</evidence>
<evidence type="ECO:0000256" key="8">
    <source>
        <dbReference type="ARBA" id="ARBA00022692"/>
    </source>
</evidence>
<evidence type="ECO:0000259" key="19">
    <source>
        <dbReference type="Pfam" id="PF13807"/>
    </source>
</evidence>
<keyword evidence="7" id="KW-0808">Transferase</keyword>
<evidence type="ECO:0000259" key="18">
    <source>
        <dbReference type="Pfam" id="PF13614"/>
    </source>
</evidence>
<comment type="similarity">
    <text evidence="3">Belongs to the etk/wzc family.</text>
</comment>
<feature type="domain" description="Polysaccharide chain length determinant N-terminal" evidence="17">
    <location>
        <begin position="24"/>
        <end position="114"/>
    </location>
</feature>
<keyword evidence="14" id="KW-0829">Tyrosine-protein kinase</keyword>
<evidence type="ECO:0000256" key="16">
    <source>
        <dbReference type="SAM" id="Phobius"/>
    </source>
</evidence>
<keyword evidence="5" id="KW-1003">Cell membrane</keyword>
<dbReference type="PANTHER" id="PTHR32309:SF13">
    <property type="entry name" value="FERRIC ENTEROBACTIN TRANSPORT PROTEIN FEPE"/>
    <property type="match status" value="1"/>
</dbReference>
<keyword evidence="13 16" id="KW-0472">Membrane</keyword>
<proteinExistence type="inferred from homology"/>
<accession>A0ABQ6CI76</accession>
<dbReference type="InterPro" id="IPR005702">
    <property type="entry name" value="Wzc-like_C"/>
</dbReference>
<evidence type="ECO:0000256" key="10">
    <source>
        <dbReference type="ARBA" id="ARBA00022777"/>
    </source>
</evidence>
<keyword evidence="10" id="KW-0418">Kinase</keyword>
<dbReference type="InterPro" id="IPR032807">
    <property type="entry name" value="GNVR"/>
</dbReference>
<dbReference type="Pfam" id="PF13614">
    <property type="entry name" value="AAA_31"/>
    <property type="match status" value="1"/>
</dbReference>
<comment type="similarity">
    <text evidence="2">Belongs to the CpsD/CapB family.</text>
</comment>
<evidence type="ECO:0000256" key="11">
    <source>
        <dbReference type="ARBA" id="ARBA00022840"/>
    </source>
</evidence>
<evidence type="ECO:0000256" key="2">
    <source>
        <dbReference type="ARBA" id="ARBA00007316"/>
    </source>
</evidence>
<keyword evidence="11" id="KW-0067">ATP-binding</keyword>
<evidence type="ECO:0000256" key="12">
    <source>
        <dbReference type="ARBA" id="ARBA00022989"/>
    </source>
</evidence>
<evidence type="ECO:0000256" key="3">
    <source>
        <dbReference type="ARBA" id="ARBA00008883"/>
    </source>
</evidence>
<comment type="caution">
    <text evidence="20">The sequence shown here is derived from an EMBL/GenBank/DDBJ whole genome shotgun (WGS) entry which is preliminary data.</text>
</comment>
<dbReference type="EC" id="2.7.10.2" evidence="4"/>
<keyword evidence="21" id="KW-1185">Reference proteome</keyword>
<dbReference type="InterPro" id="IPR050445">
    <property type="entry name" value="Bact_polysacc_biosynth/exp"/>
</dbReference>
<organism evidence="20 21">
    <name type="scientific">Labrys miyagiensis</name>
    <dbReference type="NCBI Taxonomy" id="346912"/>
    <lineage>
        <taxon>Bacteria</taxon>
        <taxon>Pseudomonadati</taxon>
        <taxon>Pseudomonadota</taxon>
        <taxon>Alphaproteobacteria</taxon>
        <taxon>Hyphomicrobiales</taxon>
        <taxon>Xanthobacteraceae</taxon>
        <taxon>Labrys</taxon>
    </lineage>
</organism>
<evidence type="ECO:0000256" key="13">
    <source>
        <dbReference type="ARBA" id="ARBA00023136"/>
    </source>
</evidence>
<keyword evidence="12 16" id="KW-1133">Transmembrane helix</keyword>
<feature type="domain" description="Tyrosine-protein kinase G-rich" evidence="19">
    <location>
        <begin position="403"/>
        <end position="477"/>
    </location>
</feature>
<dbReference type="SUPFAM" id="SSF52540">
    <property type="entry name" value="P-loop containing nucleoside triphosphate hydrolases"/>
    <property type="match status" value="1"/>
</dbReference>
<gene>
    <name evidence="20" type="ORF">GCM10007874_29650</name>
</gene>
<keyword evidence="8 16" id="KW-0812">Transmembrane</keyword>
<evidence type="ECO:0000256" key="9">
    <source>
        <dbReference type="ARBA" id="ARBA00022741"/>
    </source>
</evidence>
<evidence type="ECO:0000256" key="5">
    <source>
        <dbReference type="ARBA" id="ARBA00022475"/>
    </source>
</evidence>
<dbReference type="InterPro" id="IPR027417">
    <property type="entry name" value="P-loop_NTPase"/>
</dbReference>
<dbReference type="Pfam" id="PF02706">
    <property type="entry name" value="Wzz"/>
    <property type="match status" value="1"/>
</dbReference>
<protein>
    <recommendedName>
        <fullName evidence="4">non-specific protein-tyrosine kinase</fullName>
        <ecNumber evidence="4">2.7.10.2</ecNumber>
    </recommendedName>
</protein>
<evidence type="ECO:0000313" key="21">
    <source>
        <dbReference type="Proteomes" id="UP001156882"/>
    </source>
</evidence>
<evidence type="ECO:0000259" key="17">
    <source>
        <dbReference type="Pfam" id="PF02706"/>
    </source>
</evidence>
<evidence type="ECO:0000256" key="1">
    <source>
        <dbReference type="ARBA" id="ARBA00004429"/>
    </source>
</evidence>
<keyword evidence="9" id="KW-0547">Nucleotide-binding</keyword>
<reference evidence="21" key="1">
    <citation type="journal article" date="2019" name="Int. J. Syst. Evol. Microbiol.">
        <title>The Global Catalogue of Microorganisms (GCM) 10K type strain sequencing project: providing services to taxonomists for standard genome sequencing and annotation.</title>
        <authorList>
            <consortium name="The Broad Institute Genomics Platform"/>
            <consortium name="The Broad Institute Genome Sequencing Center for Infectious Disease"/>
            <person name="Wu L."/>
            <person name="Ma J."/>
        </authorList>
    </citation>
    <scope>NUCLEOTIDE SEQUENCE [LARGE SCALE GENOMIC DNA]</scope>
    <source>
        <strain evidence="21">NBRC 101365</strain>
    </source>
</reference>
<dbReference type="InterPro" id="IPR025669">
    <property type="entry name" value="AAA_dom"/>
</dbReference>
<dbReference type="InterPro" id="IPR003856">
    <property type="entry name" value="LPS_length_determ_N"/>
</dbReference>
<name>A0ABQ6CI76_9HYPH</name>
<evidence type="ECO:0000313" key="20">
    <source>
        <dbReference type="EMBL" id="GLS19948.1"/>
    </source>
</evidence>
<dbReference type="Proteomes" id="UP001156882">
    <property type="component" value="Unassembled WGS sequence"/>
</dbReference>
<sequence>MLTRNGSLPLPAENAFGMDEPASIGFGNLVNALRRRWFFIMSCAVVGVALAAVYVALATPMFTATSSILLDTRMNQFLQKQDIMSDVAVDSSFVDSQAEVLTSDSIALTVVQKLGLAHDQEFVGPPKGAVGVLMWKASKAIAGLKSALGLSSDDSAASADDTPERIAVETFAKRLTIKRVGMTYVIDIAFASEDPDKSARIANAVADAYIAQGLDSKVDSTRRAATWLQDRLKELKTQAAQADAAVQQFKSTSNIVDTGRGLMSQQQLADLNSQLVVAKTATAEAKARLDRIQHVEGNSLLDGTVTDALNNSVITRLRAQYLDLSAQEASLSQRLGPNHQAAVKLRDQMGELRNSIANEVQRIAAAYASDYAIAVAREKSLNDSMAGLVDENDTSNIAQVKLRDLESSADTYRTLYDSYLQKFQESIQQQSAPVTDTRIITLATPPLFKSSPKTLLFIAAGLMLGLFAGAGTTLARELTADVFRSSDEVERGTGFECLGTAPAVKITRKSRLRRLRDGQRWGDRRSLAAATVCENVLDEPFSRFSEALRNVKVSIDGIRLTRDVRVIGIVSAIPGEGKTTIAGNLASLVASTGHRTLLIDADLHRKAATSAFARDAGHGLLEALADPLRLADLVQTRSNSGLDVLPCVTEKRPVNAAEILGSAQMNRLLTEARNVYDYVFVDFAALMPVVDAKAAAHLVDGFVYVAEWGSSSRKLVLEALSSSDVIRERLIGILLNRAEPSALRQSEAYRGKAFQAYYAS</sequence>
<dbReference type="PANTHER" id="PTHR32309">
    <property type="entry name" value="TYROSINE-PROTEIN KINASE"/>
    <property type="match status" value="1"/>
</dbReference>
<evidence type="ECO:0000256" key="6">
    <source>
        <dbReference type="ARBA" id="ARBA00022519"/>
    </source>
</evidence>
<evidence type="ECO:0000256" key="15">
    <source>
        <dbReference type="ARBA" id="ARBA00051245"/>
    </source>
</evidence>
<feature type="domain" description="AAA" evidence="18">
    <location>
        <begin position="565"/>
        <end position="684"/>
    </location>
</feature>
<dbReference type="Pfam" id="PF13807">
    <property type="entry name" value="GNVR"/>
    <property type="match status" value="1"/>
</dbReference>
<dbReference type="Gene3D" id="3.40.50.300">
    <property type="entry name" value="P-loop containing nucleotide triphosphate hydrolases"/>
    <property type="match status" value="1"/>
</dbReference>
<keyword evidence="6" id="KW-0997">Cell inner membrane</keyword>
<feature type="transmembrane region" description="Helical" evidence="16">
    <location>
        <begin position="37"/>
        <end position="57"/>
    </location>
</feature>